<keyword evidence="5" id="KW-1185">Reference proteome</keyword>
<name>A0A4U2ZGL2_9BACI</name>
<reference evidence="4 5" key="1">
    <citation type="submission" date="2019-04" db="EMBL/GenBank/DDBJ databases">
        <title>Lysinibacillus genome sequencing.</title>
        <authorList>
            <person name="Dunlap C."/>
        </authorList>
    </citation>
    <scope>NUCLEOTIDE SEQUENCE [LARGE SCALE GENOMIC DNA]</scope>
    <source>
        <strain evidence="4 5">CCTCC AB 2010389</strain>
    </source>
</reference>
<dbReference type="InterPro" id="IPR041561">
    <property type="entry name" value="PglD_N"/>
</dbReference>
<dbReference type="CDD" id="cd03360">
    <property type="entry name" value="LbH_AT_putative"/>
    <property type="match status" value="1"/>
</dbReference>
<dbReference type="SUPFAM" id="SSF51161">
    <property type="entry name" value="Trimeric LpxA-like enzymes"/>
    <property type="match status" value="1"/>
</dbReference>
<comment type="caution">
    <text evidence="4">The sequence shown here is derived from an EMBL/GenBank/DDBJ whole genome shotgun (WGS) entry which is preliminary data.</text>
</comment>
<feature type="binding site" evidence="2">
    <location>
        <position position="67"/>
    </location>
    <ligand>
        <name>substrate</name>
    </ligand>
</feature>
<organism evidence="4 5">
    <name type="scientific">Lysinibacillus mangiferihumi</name>
    <dbReference type="NCBI Taxonomy" id="1130819"/>
    <lineage>
        <taxon>Bacteria</taxon>
        <taxon>Bacillati</taxon>
        <taxon>Bacillota</taxon>
        <taxon>Bacilli</taxon>
        <taxon>Bacillales</taxon>
        <taxon>Bacillaceae</taxon>
        <taxon>Lysinibacillus</taxon>
    </lineage>
</organism>
<dbReference type="RefSeq" id="WP_107895527.1">
    <property type="nucleotide sequence ID" value="NZ_PYWM01000011.1"/>
</dbReference>
<dbReference type="InterPro" id="IPR011004">
    <property type="entry name" value="Trimer_LpxA-like_sf"/>
</dbReference>
<dbReference type="EMBL" id="SZPU01000001">
    <property type="protein sequence ID" value="TKI72840.1"/>
    <property type="molecule type" value="Genomic_DNA"/>
</dbReference>
<dbReference type="InterPro" id="IPR001451">
    <property type="entry name" value="Hexapep"/>
</dbReference>
<dbReference type="Pfam" id="PF17836">
    <property type="entry name" value="PglD_N"/>
    <property type="match status" value="1"/>
</dbReference>
<dbReference type="InterPro" id="IPR020019">
    <property type="entry name" value="AcTrfase_PglD-like"/>
</dbReference>
<gene>
    <name evidence="4" type="ORF">FC756_00710</name>
</gene>
<evidence type="ECO:0000313" key="5">
    <source>
        <dbReference type="Proteomes" id="UP000308744"/>
    </source>
</evidence>
<dbReference type="InterPro" id="IPR050179">
    <property type="entry name" value="Trans_hexapeptide_repeat"/>
</dbReference>
<dbReference type="Gene3D" id="2.160.10.10">
    <property type="entry name" value="Hexapeptide repeat proteins"/>
    <property type="match status" value="1"/>
</dbReference>
<protein>
    <submittedName>
        <fullName evidence="4">Acetyltransferase</fullName>
    </submittedName>
</protein>
<dbReference type="NCBIfam" id="TIGR03570">
    <property type="entry name" value="NeuD_NnaD"/>
    <property type="match status" value="1"/>
</dbReference>
<dbReference type="GO" id="GO:0016740">
    <property type="term" value="F:transferase activity"/>
    <property type="evidence" value="ECO:0007669"/>
    <property type="project" value="UniProtKB-KW"/>
</dbReference>
<dbReference type="Gene3D" id="3.40.50.20">
    <property type="match status" value="1"/>
</dbReference>
<evidence type="ECO:0000256" key="2">
    <source>
        <dbReference type="PIRSR" id="PIRSR620019-2"/>
    </source>
</evidence>
<evidence type="ECO:0000313" key="4">
    <source>
        <dbReference type="EMBL" id="TKI72840.1"/>
    </source>
</evidence>
<evidence type="ECO:0000256" key="1">
    <source>
        <dbReference type="PIRSR" id="PIRSR620019-1"/>
    </source>
</evidence>
<feature type="binding site" evidence="2">
    <location>
        <position position="146"/>
    </location>
    <ligand>
        <name>acetyl-CoA</name>
        <dbReference type="ChEBI" id="CHEBI:57288"/>
    </ligand>
</feature>
<accession>A0A4U2ZGL2</accession>
<evidence type="ECO:0000259" key="3">
    <source>
        <dbReference type="Pfam" id="PF17836"/>
    </source>
</evidence>
<proteinExistence type="predicted"/>
<feature type="domain" description="PglD N-terminal" evidence="3">
    <location>
        <begin position="5"/>
        <end position="80"/>
    </location>
</feature>
<feature type="active site" description="Proton acceptor" evidence="1">
    <location>
        <position position="137"/>
    </location>
</feature>
<dbReference type="AlphaFoldDB" id="A0A4U2ZGL2"/>
<sequence>MNKPIIMIGNGGHASVLTEILLAQKETIIGFTAPTLEENAFGLTYLGSDEVIEEYNPSDIELVLAIGTIKPSPLREKIFNIFTQKTYHFKSVIHPSAIIAPSVQLGQGVQIMAGTIIQTNTTVADNSIINTGALIDHDCQIGSHIHIAPGTKISGSVHIEKGTHVGTGATIIQGIHIGSNCLIGAGAVVVSNFANGIKAVGVPAKEV</sequence>
<dbReference type="Pfam" id="PF00132">
    <property type="entry name" value="Hexapep"/>
    <property type="match status" value="1"/>
</dbReference>
<dbReference type="Proteomes" id="UP000308744">
    <property type="component" value="Unassembled WGS sequence"/>
</dbReference>
<keyword evidence="4" id="KW-0808">Transferase</keyword>
<dbReference type="PANTHER" id="PTHR43300:SF7">
    <property type="entry name" value="UDP-N-ACETYLBACILLOSAMINE N-ACETYLTRANSFERASE"/>
    <property type="match status" value="1"/>
</dbReference>
<dbReference type="PANTHER" id="PTHR43300">
    <property type="entry name" value="ACETYLTRANSFERASE"/>
    <property type="match status" value="1"/>
</dbReference>
<feature type="site" description="Increases basicity of active site His" evidence="1">
    <location>
        <position position="138"/>
    </location>
</feature>